<evidence type="ECO:0000256" key="2">
    <source>
        <dbReference type="SAM" id="Phobius"/>
    </source>
</evidence>
<dbReference type="SUPFAM" id="SSF50998">
    <property type="entry name" value="Quinoprotein alcohol dehydrogenase-like"/>
    <property type="match status" value="1"/>
</dbReference>
<feature type="domain" description="Two component regulator three Y" evidence="3">
    <location>
        <begin position="681"/>
        <end position="740"/>
    </location>
</feature>
<dbReference type="InterPro" id="IPR011110">
    <property type="entry name" value="Reg_prop"/>
</dbReference>
<keyword evidence="5" id="KW-1185">Reference proteome</keyword>
<gene>
    <name evidence="4" type="ORF">TH63_13395</name>
</gene>
<evidence type="ECO:0000259" key="3">
    <source>
        <dbReference type="Pfam" id="PF07495"/>
    </source>
</evidence>
<dbReference type="InterPro" id="IPR036388">
    <property type="entry name" value="WH-like_DNA-bd_sf"/>
</dbReference>
<dbReference type="InterPro" id="IPR016032">
    <property type="entry name" value="Sig_transdc_resp-reg_C-effctor"/>
</dbReference>
<dbReference type="SUPFAM" id="SSF46894">
    <property type="entry name" value="C-terminal effector domain of the bipartite response regulators"/>
    <property type="match status" value="1"/>
</dbReference>
<evidence type="ECO:0000256" key="1">
    <source>
        <dbReference type="SAM" id="Coils"/>
    </source>
</evidence>
<reference evidence="4 5" key="1">
    <citation type="submission" date="2015-01" db="EMBL/GenBank/DDBJ databases">
        <title>Rufibacter sp./DG31D/ whole genome sequencing.</title>
        <authorList>
            <person name="Kim M.K."/>
            <person name="Srinivasan S."/>
            <person name="Lee J.-J."/>
        </authorList>
    </citation>
    <scope>NUCLEOTIDE SEQUENCE [LARGE SCALE GENOMIC DNA]</scope>
    <source>
        <strain evidence="4 5">DG31D</strain>
    </source>
</reference>
<evidence type="ECO:0000313" key="4">
    <source>
        <dbReference type="EMBL" id="AKQ47714.1"/>
    </source>
</evidence>
<evidence type="ECO:0000313" key="5">
    <source>
        <dbReference type="Proteomes" id="UP000036458"/>
    </source>
</evidence>
<accession>A0A0H4VV36</accession>
<dbReference type="AlphaFoldDB" id="A0A0H4VV36"/>
<dbReference type="EMBL" id="CP010777">
    <property type="protein sequence ID" value="AKQ47714.1"/>
    <property type="molecule type" value="Genomic_DNA"/>
</dbReference>
<keyword evidence="2" id="KW-0472">Membrane</keyword>
<dbReference type="GO" id="GO:0006355">
    <property type="term" value="P:regulation of DNA-templated transcription"/>
    <property type="evidence" value="ECO:0007669"/>
    <property type="project" value="InterPro"/>
</dbReference>
<dbReference type="STRING" id="1379910.TH63_13395"/>
<dbReference type="InterPro" id="IPR013783">
    <property type="entry name" value="Ig-like_fold"/>
</dbReference>
<dbReference type="InterPro" id="IPR011123">
    <property type="entry name" value="Y_Y_Y"/>
</dbReference>
<proteinExistence type="predicted"/>
<protein>
    <recommendedName>
        <fullName evidence="3">Two component regulator three Y domain-containing protein</fullName>
    </recommendedName>
</protein>
<feature type="transmembrane region" description="Helical" evidence="2">
    <location>
        <begin position="751"/>
        <end position="771"/>
    </location>
</feature>
<keyword evidence="2" id="KW-1133">Transmembrane helix</keyword>
<keyword evidence="2" id="KW-0812">Transmembrane</keyword>
<keyword evidence="1" id="KW-0175">Coiled coil</keyword>
<dbReference type="Pfam" id="PF07495">
    <property type="entry name" value="Y_Y_Y"/>
    <property type="match status" value="1"/>
</dbReference>
<name>A0A0H4VV36_9BACT</name>
<sequence length="963" mass="110436">MKGVFFVLLLLLAGLLAPIQGTTQHYFFGNPVIRNFKPEEFKGGIQSWGMVQDPEEVLYIANNFGLLEFDGATWNLYPVKGGTKVRSVFAGKDGRIYVGSQADFGYFKPDVRGVLQYFSLADSLPAKYRNFDEVWRIYEQGGRIYFLTFKNIYSYEPGKAVKVVAPANPLEFSFQVNKDIYTLVWGKGLSILEHHQLKLLPAGEFFADKQIASVLPFDRNRLIIFTIQHGIYLYDGQRVTPFPLASENEFSNILINQAILLKDGAFAMGTQNKGLLLMDSQGNLLLNTSVQNGLLDNTIHTLYQDNQENLWLGLNNGLSMVELSSPFSRLDGTMGLSGTGYAALLKGNDLYLGTNSGLFVGSISSQRKQFALVPNSRGQVYHLNYLQNHLLMAHHNGPFVVKDGKANLIHSMGGAWDFVPVPKHPNRLILGGYSGISLLSISETDLGFVKKLEGLDESSRVLEFDKDGELWMAHGYKGLFRITFDQTLDKIASVRFYNSRHGLPSDQLINMEKIRNEIIFPALYGVYRFDKAKDRFVLDKTFSDLFEPTEHIIEMEEDVQGNIYFISNQRVGRITYDKFGKPTLEDKLFKHLREQLNDDLSYIHVLDINNVLFGAKEGFIHYNAAKTKKMVPFHTHVTKVVNISGEADSLLLSGSGLHGGQGPELPYALNSLRFVYASSFYEKPEKTQYQYFLENFDTGWSEWTTRTEKEYTNLPEGQYTFQVRARNIYGTVSQAKSLTFLVNPPFYRSRWAYLFYAVCGLLLLGAGFYEINKRFTKEKRRLILDKERKLGQKELEIREITNQSEQEIDRLRNEKFQAELDHKNRELTYSTIHLINKNELLNSVKLELQDMLKNGSPTAQQDEMKKIIRNIDHNITSEVDWKQFEFHFNHVHGDFIHRLQEKFPSLTPQEIKLSTYLRLNLTTKDIAQLLNISVRGVEISRYRLRKRLNLDRSENLSDFMLKF</sequence>
<dbReference type="Proteomes" id="UP000036458">
    <property type="component" value="Chromosome"/>
</dbReference>
<dbReference type="Gene3D" id="2.130.10.10">
    <property type="entry name" value="YVTN repeat-like/Quinoprotein amine dehydrogenase"/>
    <property type="match status" value="3"/>
</dbReference>
<dbReference type="Pfam" id="PF07494">
    <property type="entry name" value="Reg_prop"/>
    <property type="match status" value="1"/>
</dbReference>
<dbReference type="Gene3D" id="1.10.10.10">
    <property type="entry name" value="Winged helix-like DNA-binding domain superfamily/Winged helix DNA-binding domain"/>
    <property type="match status" value="1"/>
</dbReference>
<dbReference type="PATRIC" id="fig|1379910.4.peg.2910"/>
<organism evidence="4 5">
    <name type="scientific">Rufibacter radiotolerans</name>
    <dbReference type="NCBI Taxonomy" id="1379910"/>
    <lineage>
        <taxon>Bacteria</taxon>
        <taxon>Pseudomonadati</taxon>
        <taxon>Bacteroidota</taxon>
        <taxon>Cytophagia</taxon>
        <taxon>Cytophagales</taxon>
        <taxon>Hymenobacteraceae</taxon>
        <taxon>Rufibacter</taxon>
    </lineage>
</organism>
<dbReference type="Gene3D" id="2.60.40.10">
    <property type="entry name" value="Immunoglobulins"/>
    <property type="match status" value="1"/>
</dbReference>
<dbReference type="InterPro" id="IPR011047">
    <property type="entry name" value="Quinoprotein_ADH-like_sf"/>
</dbReference>
<dbReference type="GO" id="GO:0003677">
    <property type="term" value="F:DNA binding"/>
    <property type="evidence" value="ECO:0007669"/>
    <property type="project" value="InterPro"/>
</dbReference>
<dbReference type="KEGG" id="ruf:TH63_13395"/>
<feature type="coiled-coil region" evidence="1">
    <location>
        <begin position="783"/>
        <end position="821"/>
    </location>
</feature>
<dbReference type="InterPro" id="IPR015943">
    <property type="entry name" value="WD40/YVTN_repeat-like_dom_sf"/>
</dbReference>